<dbReference type="InParanoid" id="Q0UFX1"/>
<feature type="compositionally biased region" description="Polar residues" evidence="1">
    <location>
        <begin position="29"/>
        <end position="41"/>
    </location>
</feature>
<dbReference type="HOGENOM" id="CLU_1816484_0_0_1"/>
<feature type="compositionally biased region" description="Basic and acidic residues" evidence="1">
    <location>
        <begin position="14"/>
        <end position="23"/>
    </location>
</feature>
<organism evidence="2 3">
    <name type="scientific">Phaeosphaeria nodorum (strain SN15 / ATCC MYA-4574 / FGSC 10173)</name>
    <name type="common">Glume blotch fungus</name>
    <name type="synonym">Parastagonospora nodorum</name>
    <dbReference type="NCBI Taxonomy" id="321614"/>
    <lineage>
        <taxon>Eukaryota</taxon>
        <taxon>Fungi</taxon>
        <taxon>Dikarya</taxon>
        <taxon>Ascomycota</taxon>
        <taxon>Pezizomycotina</taxon>
        <taxon>Dothideomycetes</taxon>
        <taxon>Pleosporomycetidae</taxon>
        <taxon>Pleosporales</taxon>
        <taxon>Pleosporineae</taxon>
        <taxon>Phaeosphaeriaceae</taxon>
        <taxon>Parastagonospora</taxon>
    </lineage>
</organism>
<dbReference type="EMBL" id="CH445338">
    <property type="protein sequence ID" value="EAT83535.1"/>
    <property type="molecule type" value="Genomic_DNA"/>
</dbReference>
<proteinExistence type="predicted"/>
<evidence type="ECO:0000256" key="1">
    <source>
        <dbReference type="SAM" id="MobiDB-lite"/>
    </source>
</evidence>
<evidence type="ECO:0000313" key="2">
    <source>
        <dbReference type="EMBL" id="EAT83535.1"/>
    </source>
</evidence>
<dbReference type="Proteomes" id="UP000001055">
    <property type="component" value="Unassembled WGS sequence"/>
</dbReference>
<evidence type="ECO:0000313" key="3">
    <source>
        <dbReference type="Proteomes" id="UP000001055"/>
    </source>
</evidence>
<accession>Q0UFX1</accession>
<protein>
    <submittedName>
        <fullName evidence="2">Uncharacterized protein</fullName>
    </submittedName>
</protein>
<dbReference type="KEGG" id="pno:SNOG_09343"/>
<reference evidence="3" key="1">
    <citation type="journal article" date="2007" name="Plant Cell">
        <title>Dothideomycete-plant interactions illuminated by genome sequencing and EST analysis of the wheat pathogen Stagonospora nodorum.</title>
        <authorList>
            <person name="Hane J.K."/>
            <person name="Lowe R.G."/>
            <person name="Solomon P.S."/>
            <person name="Tan K.C."/>
            <person name="Schoch C.L."/>
            <person name="Spatafora J.W."/>
            <person name="Crous P.W."/>
            <person name="Kodira C."/>
            <person name="Birren B.W."/>
            <person name="Galagan J.E."/>
            <person name="Torriani S.F."/>
            <person name="McDonald B.A."/>
            <person name="Oliver R.P."/>
        </authorList>
    </citation>
    <scope>NUCLEOTIDE SEQUENCE [LARGE SCALE GENOMIC DNA]</scope>
    <source>
        <strain evidence="3">SN15 / ATCC MYA-4574 / FGSC 10173</strain>
    </source>
</reference>
<dbReference type="RefSeq" id="XP_001799638.1">
    <property type="nucleotide sequence ID" value="XM_001799586.1"/>
</dbReference>
<dbReference type="GeneID" id="5976539"/>
<sequence length="142" mass="15294">MSDARLTQNGGSGRPREHAEGSRKGRSLTPLSSSGYRSPQENENDTAGPERVVAEEHRRSRLGGLPAGSGNAALYPWCHPPVGNRHNTRPFSKAANGGGRRSNASSRHSPRESLARIVDRQTTTGRLVVCSSQLPGSCLRRQ</sequence>
<feature type="region of interest" description="Disordered" evidence="1">
    <location>
        <begin position="1"/>
        <end position="113"/>
    </location>
</feature>
<gene>
    <name evidence="2" type="ORF">SNOG_09343</name>
</gene>
<dbReference type="AlphaFoldDB" id="Q0UFX1"/>
<name>Q0UFX1_PHANO</name>